<evidence type="ECO:0000313" key="5">
    <source>
        <dbReference type="EMBL" id="MBK1444131.1"/>
    </source>
</evidence>
<keyword evidence="5" id="KW-0255">Endonuclease</keyword>
<dbReference type="GO" id="GO:0003677">
    <property type="term" value="F:DNA binding"/>
    <property type="evidence" value="ECO:0007669"/>
    <property type="project" value="UniProtKB-KW"/>
</dbReference>
<dbReference type="CDD" id="cd17278">
    <property type="entry name" value="RMtype1_S_LdeBORF1052P-TRD2-CR2"/>
    <property type="match status" value="1"/>
</dbReference>
<comment type="similarity">
    <text evidence="1">Belongs to the type-I restriction system S methylase family.</text>
</comment>
<dbReference type="InterPro" id="IPR044946">
    <property type="entry name" value="Restrct_endonuc_typeI_TRD_sf"/>
</dbReference>
<dbReference type="GO" id="GO:0004519">
    <property type="term" value="F:endonuclease activity"/>
    <property type="evidence" value="ECO:0007669"/>
    <property type="project" value="UniProtKB-KW"/>
</dbReference>
<proteinExistence type="inferred from homology"/>
<reference evidence="5" key="1">
    <citation type="submission" date="2020-12" db="EMBL/GenBank/DDBJ databases">
        <authorList>
            <person name="Chopjitt P."/>
        </authorList>
    </citation>
    <scope>NUCLEOTIDE SEQUENCE</scope>
    <source>
        <strain evidence="5">AP1</strain>
    </source>
</reference>
<dbReference type="PANTHER" id="PTHR30408">
    <property type="entry name" value="TYPE-1 RESTRICTION ENZYME ECOKI SPECIFICITY PROTEIN"/>
    <property type="match status" value="1"/>
</dbReference>
<name>K9C7F6_ACIPI</name>
<evidence type="ECO:0000256" key="1">
    <source>
        <dbReference type="ARBA" id="ARBA00010923"/>
    </source>
</evidence>
<dbReference type="CDD" id="cd17249">
    <property type="entry name" value="RMtype1_S_EcoR124I-TRD2-CR2_like"/>
    <property type="match status" value="1"/>
</dbReference>
<dbReference type="Pfam" id="PF01420">
    <property type="entry name" value="Methylase_S"/>
    <property type="match status" value="2"/>
</dbReference>
<gene>
    <name evidence="5" type="ORF">JDA50_06705</name>
</gene>
<evidence type="ECO:0000256" key="2">
    <source>
        <dbReference type="ARBA" id="ARBA00022747"/>
    </source>
</evidence>
<dbReference type="InterPro" id="IPR052021">
    <property type="entry name" value="Type-I_RS_S_subunit"/>
</dbReference>
<accession>K9C7F6</accession>
<keyword evidence="5" id="KW-0540">Nuclease</keyword>
<protein>
    <submittedName>
        <fullName evidence="5">Restriction endonuclease subunit S</fullName>
    </submittedName>
</protein>
<organism evidence="5 6">
    <name type="scientific">Acinetobacter pittii</name>
    <name type="common">Acinetobacter genomosp. 3</name>
    <dbReference type="NCBI Taxonomy" id="48296"/>
    <lineage>
        <taxon>Bacteria</taxon>
        <taxon>Pseudomonadati</taxon>
        <taxon>Pseudomonadota</taxon>
        <taxon>Gammaproteobacteria</taxon>
        <taxon>Moraxellales</taxon>
        <taxon>Moraxellaceae</taxon>
        <taxon>Acinetobacter</taxon>
        <taxon>Acinetobacter calcoaceticus/baumannii complex</taxon>
    </lineage>
</organism>
<dbReference type="REBASE" id="637675">
    <property type="entry name" value="S.ApiW20ORF10285P"/>
</dbReference>
<dbReference type="EMBL" id="JAEFCT010000004">
    <property type="protein sequence ID" value="MBK1444131.1"/>
    <property type="molecule type" value="Genomic_DNA"/>
</dbReference>
<evidence type="ECO:0000256" key="3">
    <source>
        <dbReference type="ARBA" id="ARBA00023125"/>
    </source>
</evidence>
<feature type="domain" description="Type I restriction modification DNA specificity" evidence="4">
    <location>
        <begin position="239"/>
        <end position="408"/>
    </location>
</feature>
<sequence length="459" mass="51719">MAKYQKYAEYKDSGIKWLGEIPEHWIITLLKRYSFVKGGYAFSSDIFTSVGKPIIRIGDIQADGSISLENCKYIPVAVAENSQDYLVTKGQILMAMTGATIGKAGIFDSDEVAYLNQRVGKFIVDSKSLNYDYLWYLLKTHGYQEYIRLTAFGGAQPNISDTAMVDFCISIPSIDEQIKIAKFLDHETTKIDTLIAKQEKLIELLKEKRQAVISHAVTKGLNLNTPMKDSGVEWLGEVPEHWEKKILKYIVSQQGGGTPDKSNLSFWDGDIPWVSPKDMKVDYISTSQDKITVQAIEQSSTKLVPIGSVLMVVRGMILIHSVPVALTKEALTINQDMKALIPNKLLNSEYFLYLLKGLKDYLLDYVETSGHGTKCLRSDDFMNMPLFLPDVEEQKNIVEYIKIKSKKFDSLTDKAESAIQLMKERRTALISAAVTGKIDVRHWQSPNKNNNQNNMELSA</sequence>
<dbReference type="AlphaFoldDB" id="K9C7F6"/>
<keyword evidence="5" id="KW-0378">Hydrolase</keyword>
<comment type="caution">
    <text evidence="5">The sequence shown here is derived from an EMBL/GenBank/DDBJ whole genome shotgun (WGS) entry which is preliminary data.</text>
</comment>
<dbReference type="Proteomes" id="UP000660083">
    <property type="component" value="Unassembled WGS sequence"/>
</dbReference>
<dbReference type="GO" id="GO:0009307">
    <property type="term" value="P:DNA restriction-modification system"/>
    <property type="evidence" value="ECO:0007669"/>
    <property type="project" value="UniProtKB-KW"/>
</dbReference>
<accession>A0A241Y2K4</accession>
<dbReference type="Gene3D" id="3.90.220.20">
    <property type="entry name" value="DNA methylase specificity domains"/>
    <property type="match status" value="2"/>
</dbReference>
<dbReference type="RefSeq" id="WP_002121703.1">
    <property type="nucleotide sequence ID" value="NZ_AMST01000121.1"/>
</dbReference>
<keyword evidence="3" id="KW-0238">DNA-binding</keyword>
<dbReference type="SUPFAM" id="SSF116734">
    <property type="entry name" value="DNA methylase specificity domain"/>
    <property type="match status" value="2"/>
</dbReference>
<feature type="domain" description="Type I restriction modification DNA specificity" evidence="4">
    <location>
        <begin position="36"/>
        <end position="201"/>
    </location>
</feature>
<keyword evidence="2" id="KW-0680">Restriction system</keyword>
<evidence type="ECO:0000313" key="6">
    <source>
        <dbReference type="Proteomes" id="UP000660083"/>
    </source>
</evidence>
<dbReference type="PANTHER" id="PTHR30408:SF12">
    <property type="entry name" value="TYPE I RESTRICTION ENZYME MJAVIII SPECIFICITY SUBUNIT"/>
    <property type="match status" value="1"/>
</dbReference>
<dbReference type="Gene3D" id="1.10.287.1120">
    <property type="entry name" value="Bipartite methylase S protein"/>
    <property type="match status" value="1"/>
</dbReference>
<evidence type="ECO:0000259" key="4">
    <source>
        <dbReference type="Pfam" id="PF01420"/>
    </source>
</evidence>
<dbReference type="InterPro" id="IPR000055">
    <property type="entry name" value="Restrct_endonuc_typeI_TRD"/>
</dbReference>